<accession>A0ABT0SAP4</accession>
<proteinExistence type="predicted"/>
<dbReference type="EMBL" id="JAMGBB010000001">
    <property type="protein sequence ID" value="MCL6741200.1"/>
    <property type="molecule type" value="Genomic_DNA"/>
</dbReference>
<keyword evidence="2" id="KW-0812">Transmembrane</keyword>
<evidence type="ECO:0000256" key="1">
    <source>
        <dbReference type="SAM" id="MobiDB-lite"/>
    </source>
</evidence>
<dbReference type="Proteomes" id="UP001165383">
    <property type="component" value="Unassembled WGS sequence"/>
</dbReference>
<comment type="caution">
    <text evidence="3">The sequence shown here is derived from an EMBL/GenBank/DDBJ whole genome shotgun (WGS) entry which is preliminary data.</text>
</comment>
<name>A0ABT0SAP4_9SPHN</name>
<dbReference type="RefSeq" id="WP_249915601.1">
    <property type="nucleotide sequence ID" value="NZ_JAMGBB010000001.1"/>
</dbReference>
<keyword evidence="2" id="KW-0472">Membrane</keyword>
<sequence>MASPLKSAKQTVNLASGEVRVSRIRRDPPPQKLKQISIEERNERDQRNAIIGITVFTMALMVIILAVASWAGWTPRAYHIFM</sequence>
<keyword evidence="4" id="KW-1185">Reference proteome</keyword>
<feature type="compositionally biased region" description="Basic and acidic residues" evidence="1">
    <location>
        <begin position="20"/>
        <end position="29"/>
    </location>
</feature>
<evidence type="ECO:0000313" key="3">
    <source>
        <dbReference type="EMBL" id="MCL6741200.1"/>
    </source>
</evidence>
<organism evidence="3 4">
    <name type="scientific">Sphingomonas brevis</name>
    <dbReference type="NCBI Taxonomy" id="2908206"/>
    <lineage>
        <taxon>Bacteria</taxon>
        <taxon>Pseudomonadati</taxon>
        <taxon>Pseudomonadota</taxon>
        <taxon>Alphaproteobacteria</taxon>
        <taxon>Sphingomonadales</taxon>
        <taxon>Sphingomonadaceae</taxon>
        <taxon>Sphingomonas</taxon>
    </lineage>
</organism>
<feature type="region of interest" description="Disordered" evidence="1">
    <location>
        <begin position="19"/>
        <end position="39"/>
    </location>
</feature>
<reference evidence="3" key="1">
    <citation type="submission" date="2022-05" db="EMBL/GenBank/DDBJ databases">
        <authorList>
            <person name="Jo J.-H."/>
            <person name="Im W.-T."/>
        </authorList>
    </citation>
    <scope>NUCLEOTIDE SEQUENCE</scope>
    <source>
        <strain evidence="3">RB56-2</strain>
    </source>
</reference>
<evidence type="ECO:0000313" key="4">
    <source>
        <dbReference type="Proteomes" id="UP001165383"/>
    </source>
</evidence>
<feature type="transmembrane region" description="Helical" evidence="2">
    <location>
        <begin position="49"/>
        <end position="73"/>
    </location>
</feature>
<keyword evidence="2" id="KW-1133">Transmembrane helix</keyword>
<protein>
    <submittedName>
        <fullName evidence="3">Uncharacterized protein</fullName>
    </submittedName>
</protein>
<gene>
    <name evidence="3" type="ORF">LZ518_08660</name>
</gene>
<evidence type="ECO:0000256" key="2">
    <source>
        <dbReference type="SAM" id="Phobius"/>
    </source>
</evidence>